<feature type="domain" description="Mandelate racemase/muconate lactonizing enzyme N-terminal" evidence="2">
    <location>
        <begin position="23"/>
        <end position="118"/>
    </location>
</feature>
<reference evidence="3" key="1">
    <citation type="submission" date="2018-05" db="EMBL/GenBank/DDBJ databases">
        <authorList>
            <person name="Lanie J.A."/>
            <person name="Ng W.-L."/>
            <person name="Kazmierczak K.M."/>
            <person name="Andrzejewski T.M."/>
            <person name="Davidsen T.M."/>
            <person name="Wayne K.J."/>
            <person name="Tettelin H."/>
            <person name="Glass J.I."/>
            <person name="Rusch D."/>
            <person name="Podicherti R."/>
            <person name="Tsui H.-C.T."/>
            <person name="Winkler M.E."/>
        </authorList>
    </citation>
    <scope>NUCLEOTIDE SEQUENCE</scope>
</reference>
<feature type="non-terminal residue" evidence="3">
    <location>
        <position position="176"/>
    </location>
</feature>
<dbReference type="SUPFAM" id="SSF54826">
    <property type="entry name" value="Enolase N-terminal domain-like"/>
    <property type="match status" value="1"/>
</dbReference>
<proteinExistence type="predicted"/>
<dbReference type="EMBL" id="UINC01187796">
    <property type="protein sequence ID" value="SVE00708.1"/>
    <property type="molecule type" value="Genomic_DNA"/>
</dbReference>
<accession>A0A383A186</accession>
<protein>
    <recommendedName>
        <fullName evidence="2">Mandelate racemase/muconate lactonizing enzyme N-terminal domain-containing protein</fullName>
    </recommendedName>
</protein>
<sequence>MEVVKLNTYIVGTPQPHIGGMYWIFLSIETKCGITGIGEVYSASFHPEVVVKAIKDVFKRYLKGQDPHHIERLYRECYSSGFTQRPDLTMMGVLSGLEMACWDIIGKAANKPIYELIGGKVHDKLRSYTYLYPEDKNGVLNYEDPELGAESAVNFMKQGFSAIKFDPAGPYSVYSG</sequence>
<name>A0A383A186_9ZZZZ</name>
<organism evidence="3">
    <name type="scientific">marine metagenome</name>
    <dbReference type="NCBI Taxonomy" id="408172"/>
    <lineage>
        <taxon>unclassified sequences</taxon>
        <taxon>metagenomes</taxon>
        <taxon>ecological metagenomes</taxon>
    </lineage>
</organism>
<evidence type="ECO:0000256" key="1">
    <source>
        <dbReference type="ARBA" id="ARBA00023239"/>
    </source>
</evidence>
<dbReference type="SUPFAM" id="SSF51604">
    <property type="entry name" value="Enolase C-terminal domain-like"/>
    <property type="match status" value="1"/>
</dbReference>
<dbReference type="InterPro" id="IPR036849">
    <property type="entry name" value="Enolase-like_C_sf"/>
</dbReference>
<dbReference type="Pfam" id="PF02746">
    <property type="entry name" value="MR_MLE_N"/>
    <property type="match status" value="1"/>
</dbReference>
<dbReference type="PANTHER" id="PTHR48080">
    <property type="entry name" value="D-GALACTONATE DEHYDRATASE-RELATED"/>
    <property type="match status" value="1"/>
</dbReference>
<dbReference type="InterPro" id="IPR013341">
    <property type="entry name" value="Mandelate_racemase_N_dom"/>
</dbReference>
<evidence type="ECO:0000259" key="2">
    <source>
        <dbReference type="Pfam" id="PF02746"/>
    </source>
</evidence>
<gene>
    <name evidence="3" type="ORF">METZ01_LOCUS453562</name>
</gene>
<dbReference type="InterPro" id="IPR029017">
    <property type="entry name" value="Enolase-like_N"/>
</dbReference>
<dbReference type="PANTHER" id="PTHR48080:SF2">
    <property type="entry name" value="D-GALACTONATE DEHYDRATASE"/>
    <property type="match status" value="1"/>
</dbReference>
<evidence type="ECO:0000313" key="3">
    <source>
        <dbReference type="EMBL" id="SVE00708.1"/>
    </source>
</evidence>
<dbReference type="AlphaFoldDB" id="A0A383A186"/>
<keyword evidence="1" id="KW-0456">Lyase</keyword>
<dbReference type="Gene3D" id="3.20.20.120">
    <property type="entry name" value="Enolase-like C-terminal domain"/>
    <property type="match status" value="1"/>
</dbReference>
<dbReference type="Gene3D" id="3.30.390.10">
    <property type="entry name" value="Enolase-like, N-terminal domain"/>
    <property type="match status" value="1"/>
</dbReference>
<dbReference type="GO" id="GO:0016829">
    <property type="term" value="F:lyase activity"/>
    <property type="evidence" value="ECO:0007669"/>
    <property type="project" value="UniProtKB-KW"/>
</dbReference>
<dbReference type="InterPro" id="IPR034593">
    <property type="entry name" value="DgoD-like"/>
</dbReference>